<feature type="domain" description="DUF155" evidence="3">
    <location>
        <begin position="201"/>
        <end position="391"/>
    </location>
</feature>
<dbReference type="EMBL" id="CP141884">
    <property type="protein sequence ID" value="WRT66300.1"/>
    <property type="molecule type" value="Genomic_DNA"/>
</dbReference>
<accession>A0ABZ1CXC5</accession>
<dbReference type="RefSeq" id="XP_062791040.1">
    <property type="nucleotide sequence ID" value="XM_062934989.1"/>
</dbReference>
<evidence type="ECO:0000256" key="1">
    <source>
        <dbReference type="ARBA" id="ARBA00008306"/>
    </source>
</evidence>
<keyword evidence="5" id="KW-1185">Reference proteome</keyword>
<protein>
    <recommendedName>
        <fullName evidence="3">DUF155 domain-containing protein</fullName>
    </recommendedName>
</protein>
<proteinExistence type="inferred from homology"/>
<feature type="compositionally biased region" description="Low complexity" evidence="2">
    <location>
        <begin position="49"/>
        <end position="69"/>
    </location>
</feature>
<evidence type="ECO:0000313" key="4">
    <source>
        <dbReference type="EMBL" id="WRT66300.1"/>
    </source>
</evidence>
<dbReference type="PANTHER" id="PTHR16255">
    <property type="entry name" value="REQUIRED FOR MEIOTIC NUCLEAR DIVISION PROTEIN 1 HOMOLOG"/>
    <property type="match status" value="1"/>
</dbReference>
<dbReference type="InterPro" id="IPR051624">
    <property type="entry name" value="RMD1/Sad1-interacting"/>
</dbReference>
<evidence type="ECO:0000313" key="5">
    <source>
        <dbReference type="Proteomes" id="UP001329825"/>
    </source>
</evidence>
<feature type="compositionally biased region" description="Polar residues" evidence="2">
    <location>
        <begin position="162"/>
        <end position="172"/>
    </location>
</feature>
<gene>
    <name evidence="4" type="ORF">IL334_003254</name>
</gene>
<sequence>MLSRSFRALLHQAGPSRPRPLCVDCLRPLASSPILRPAIGIRQIARYASSSSASPRNNNNNNSNNKSTSKLPVSHKPPKRRLEAASQPLRNAASNTRGPVLQCIAHTTAERYDLLALGGILRSLGIRWDEVPEGDRDRAFVIGPWKGRGGAQRLMRGKDLSPISTSTSSAMNVKSPEQEWVESEEDDYRDMGFGYGERGEIWVFSNGSFVTWGLTEEEGRAFLREILRGKGWNVEIGKLEARDYEVEEVDFVVDPTAKTHILGNLILLGRSPELSTFHPSPSLASLLARYTLSLSLSRSSSLSVLEDRLDSHIASVSVLPRALQKYGRQPLARTEVIRKMGELMTLRMAVNTSGGGLDDTPEFYWSEPELESYFDSIASEFEIKERIDAFNKKLDYAQEVQNTLRALLTESSGHRMEIIIILLIAVEVVIVLIREGPELVHKAAEILGIHSEKIEEIEDGLRRLSDHLPPTGMSAAPATTEVIKDDRRLV</sequence>
<reference evidence="4 5" key="1">
    <citation type="submission" date="2024-01" db="EMBL/GenBank/DDBJ databases">
        <title>Comparative genomics of Cryptococcus and Kwoniella reveals pathogenesis evolution and contrasting modes of karyotype evolution via chromosome fusion or intercentromeric recombination.</title>
        <authorList>
            <person name="Coelho M.A."/>
            <person name="David-Palma M."/>
            <person name="Shea T."/>
            <person name="Bowers K."/>
            <person name="McGinley-Smith S."/>
            <person name="Mohammad A.W."/>
            <person name="Gnirke A."/>
            <person name="Yurkov A.M."/>
            <person name="Nowrousian M."/>
            <person name="Sun S."/>
            <person name="Cuomo C.A."/>
            <person name="Heitman J."/>
        </authorList>
    </citation>
    <scope>NUCLEOTIDE SEQUENCE [LARGE SCALE GENOMIC DNA]</scope>
    <source>
        <strain evidence="4">CBS 11374</strain>
    </source>
</reference>
<evidence type="ECO:0000259" key="3">
    <source>
        <dbReference type="Pfam" id="PF02582"/>
    </source>
</evidence>
<name>A0ABZ1CXC5_9TREE</name>
<feature type="region of interest" description="Disordered" evidence="2">
    <location>
        <begin position="49"/>
        <end position="93"/>
    </location>
</feature>
<dbReference type="Pfam" id="PF02582">
    <property type="entry name" value="DUF155"/>
    <property type="match status" value="1"/>
</dbReference>
<evidence type="ECO:0000256" key="2">
    <source>
        <dbReference type="SAM" id="MobiDB-lite"/>
    </source>
</evidence>
<organism evidence="4 5">
    <name type="scientific">Kwoniella shivajii</name>
    <dbReference type="NCBI Taxonomy" id="564305"/>
    <lineage>
        <taxon>Eukaryota</taxon>
        <taxon>Fungi</taxon>
        <taxon>Dikarya</taxon>
        <taxon>Basidiomycota</taxon>
        <taxon>Agaricomycotina</taxon>
        <taxon>Tremellomycetes</taxon>
        <taxon>Tremellales</taxon>
        <taxon>Cryptococcaceae</taxon>
        <taxon>Kwoniella</taxon>
    </lineage>
</organism>
<comment type="similarity">
    <text evidence="1">Belongs to the RMD1/sif2 family.</text>
</comment>
<dbReference type="PANTHER" id="PTHR16255:SF1">
    <property type="entry name" value="REQUIRED FOR MEIOTIC NUCLEAR DIVISION PROTEIN 1 HOMOLOG"/>
    <property type="match status" value="1"/>
</dbReference>
<feature type="region of interest" description="Disordered" evidence="2">
    <location>
        <begin position="161"/>
        <end position="181"/>
    </location>
</feature>
<dbReference type="Proteomes" id="UP001329825">
    <property type="component" value="Chromosome 4"/>
</dbReference>
<dbReference type="InterPro" id="IPR003734">
    <property type="entry name" value="DUF155"/>
</dbReference>
<dbReference type="GeneID" id="87955385"/>